<feature type="transmembrane region" description="Helical" evidence="1">
    <location>
        <begin position="43"/>
        <end position="69"/>
    </location>
</feature>
<accession>A0ABW1J386</accession>
<keyword evidence="3" id="KW-1185">Reference proteome</keyword>
<evidence type="ECO:0000256" key="1">
    <source>
        <dbReference type="SAM" id="Phobius"/>
    </source>
</evidence>
<evidence type="ECO:0000313" key="2">
    <source>
        <dbReference type="EMBL" id="MFC5995104.1"/>
    </source>
</evidence>
<dbReference type="RefSeq" id="WP_379585130.1">
    <property type="nucleotide sequence ID" value="NZ_JBHSQW010000026.1"/>
</dbReference>
<evidence type="ECO:0000313" key="3">
    <source>
        <dbReference type="Proteomes" id="UP001596302"/>
    </source>
</evidence>
<reference evidence="3" key="1">
    <citation type="journal article" date="2019" name="Int. J. Syst. Evol. Microbiol.">
        <title>The Global Catalogue of Microorganisms (GCM) 10K type strain sequencing project: providing services to taxonomists for standard genome sequencing and annotation.</title>
        <authorList>
            <consortium name="The Broad Institute Genomics Platform"/>
            <consortium name="The Broad Institute Genome Sequencing Center for Infectious Disease"/>
            <person name="Wu L."/>
            <person name="Ma J."/>
        </authorList>
    </citation>
    <scope>NUCLEOTIDE SEQUENCE [LARGE SCALE GENOMIC DNA]</scope>
    <source>
        <strain evidence="3">CCM 8391</strain>
    </source>
</reference>
<proteinExistence type="predicted"/>
<keyword evidence="1" id="KW-0472">Membrane</keyword>
<protein>
    <submittedName>
        <fullName evidence="2">DUF3040 domain-containing protein</fullName>
    </submittedName>
</protein>
<dbReference type="Pfam" id="PF11239">
    <property type="entry name" value="DUF3040"/>
    <property type="match status" value="1"/>
</dbReference>
<dbReference type="EMBL" id="JBHSQW010000026">
    <property type="protein sequence ID" value="MFC5995104.1"/>
    <property type="molecule type" value="Genomic_DNA"/>
</dbReference>
<organism evidence="2 3">
    <name type="scientific">Pseudonocardia hispaniensis</name>
    <dbReference type="NCBI Taxonomy" id="904933"/>
    <lineage>
        <taxon>Bacteria</taxon>
        <taxon>Bacillati</taxon>
        <taxon>Actinomycetota</taxon>
        <taxon>Actinomycetes</taxon>
        <taxon>Pseudonocardiales</taxon>
        <taxon>Pseudonocardiaceae</taxon>
        <taxon>Pseudonocardia</taxon>
    </lineage>
</organism>
<gene>
    <name evidence="2" type="ORF">ACFQE5_12865</name>
</gene>
<keyword evidence="1" id="KW-0812">Transmembrane</keyword>
<keyword evidence="1" id="KW-1133">Transmembrane helix</keyword>
<name>A0ABW1J386_9PSEU</name>
<dbReference type="Proteomes" id="UP001596302">
    <property type="component" value="Unassembled WGS sequence"/>
</dbReference>
<comment type="caution">
    <text evidence="2">The sequence shown here is derived from an EMBL/GenBank/DDBJ whole genome shotgun (WGS) entry which is preliminary data.</text>
</comment>
<sequence length="91" mass="10091">MLSDHERKSLRAVEDLLIADDPVFAASFRRAQQRLSGTENIRLLTIATCVSVGATLVLLLLSLPVLALITSGASMYFSWRRADAIFARQDR</sequence>
<dbReference type="InterPro" id="IPR021401">
    <property type="entry name" value="DUF3040"/>
</dbReference>